<dbReference type="InterPro" id="IPR016053">
    <property type="entry name" value="Haem_Oase-like"/>
</dbReference>
<dbReference type="CDD" id="cd19166">
    <property type="entry name" value="HemeO-bac"/>
    <property type="match status" value="1"/>
</dbReference>
<comment type="caution">
    <text evidence="1">The sequence shown here is derived from an EMBL/GenBank/DDBJ whole genome shotgun (WGS) entry which is preliminary data.</text>
</comment>
<dbReference type="SUPFAM" id="SSF48613">
    <property type="entry name" value="Heme oxygenase-like"/>
    <property type="match status" value="1"/>
</dbReference>
<organism evidence="1 2">
    <name type="scientific">Dyadobacter fanqingshengii</name>
    <dbReference type="NCBI Taxonomy" id="2906443"/>
    <lineage>
        <taxon>Bacteria</taxon>
        <taxon>Pseudomonadati</taxon>
        <taxon>Bacteroidota</taxon>
        <taxon>Cytophagia</taxon>
        <taxon>Cytophagales</taxon>
        <taxon>Spirosomataceae</taxon>
        <taxon>Dyadobacter</taxon>
    </lineage>
</organism>
<evidence type="ECO:0000313" key="2">
    <source>
        <dbReference type="Proteomes" id="UP001139700"/>
    </source>
</evidence>
<gene>
    <name evidence="1" type="ORF">LXM24_22695</name>
</gene>
<dbReference type="GO" id="GO:0004392">
    <property type="term" value="F:heme oxygenase (decyclizing) activity"/>
    <property type="evidence" value="ECO:0007669"/>
    <property type="project" value="InterPro"/>
</dbReference>
<sequence length="207" mass="23603">MSEMHSFHSDQESFIQNLRKQTAVSHKHLEENYLSKMILNEQVTLIDYQNYLSALYGVTLGCENSVFPHIQDIITDLNQRYRSQFIAQDLLTTGFTQHQIEALPVYTFTFSSVAGHLGAMYVLEGSLLGGRFLYKHINQTLGLNAENGCSYFWGYGEQTGLMWKAFISSLNRFAMETGQSAEIIQGAVNTFTIIDNWLDEAIIDKYE</sequence>
<dbReference type="AlphaFoldDB" id="A0A9X1PF23"/>
<dbReference type="RefSeq" id="WP_234615767.1">
    <property type="nucleotide sequence ID" value="NZ_CP098806.1"/>
</dbReference>
<evidence type="ECO:0000313" key="1">
    <source>
        <dbReference type="EMBL" id="MCF0042929.1"/>
    </source>
</evidence>
<accession>A0A9X1PF23</accession>
<dbReference type="Pfam" id="PF01126">
    <property type="entry name" value="Heme_oxygenase"/>
    <property type="match status" value="1"/>
</dbReference>
<dbReference type="GO" id="GO:0006788">
    <property type="term" value="P:heme oxidation"/>
    <property type="evidence" value="ECO:0007669"/>
    <property type="project" value="InterPro"/>
</dbReference>
<dbReference type="Gene3D" id="1.20.910.10">
    <property type="entry name" value="Heme oxygenase-like"/>
    <property type="match status" value="1"/>
</dbReference>
<name>A0A9X1PF23_9BACT</name>
<reference evidence="1" key="1">
    <citation type="submission" date="2021-12" db="EMBL/GenBank/DDBJ databases">
        <title>Novel species in genus Dyadobacter.</title>
        <authorList>
            <person name="Ma C."/>
        </authorList>
    </citation>
    <scope>NUCLEOTIDE SEQUENCE</scope>
    <source>
        <strain evidence="1">CY399</strain>
    </source>
</reference>
<proteinExistence type="predicted"/>
<dbReference type="Proteomes" id="UP001139700">
    <property type="component" value="Unassembled WGS sequence"/>
</dbReference>
<dbReference type="InterPro" id="IPR016084">
    <property type="entry name" value="Haem_Oase-like_multi-hlx"/>
</dbReference>
<protein>
    <submittedName>
        <fullName evidence="1">Biliverdin-producing heme oxygenase</fullName>
    </submittedName>
</protein>
<keyword evidence="2" id="KW-1185">Reference proteome</keyword>
<dbReference type="EMBL" id="JAJTTA010000005">
    <property type="protein sequence ID" value="MCF0042929.1"/>
    <property type="molecule type" value="Genomic_DNA"/>
</dbReference>